<dbReference type="RefSeq" id="XP_005106708.1">
    <property type="nucleotide sequence ID" value="XM_005106651.2"/>
</dbReference>
<name>A0ABM0K1S0_APLCA</name>
<dbReference type="Proteomes" id="UP000694888">
    <property type="component" value="Unplaced"/>
</dbReference>
<feature type="region of interest" description="Disordered" evidence="10">
    <location>
        <begin position="194"/>
        <end position="219"/>
    </location>
</feature>
<evidence type="ECO:0000256" key="1">
    <source>
        <dbReference type="ARBA" id="ARBA00004173"/>
    </source>
</evidence>
<gene>
    <name evidence="12" type="primary">LOC101857137</name>
</gene>
<evidence type="ECO:0000256" key="9">
    <source>
        <dbReference type="SAM" id="Coils"/>
    </source>
</evidence>
<evidence type="ECO:0000256" key="2">
    <source>
        <dbReference type="ARBA" id="ARBA00009672"/>
    </source>
</evidence>
<dbReference type="PANTHER" id="PTHR21035">
    <property type="entry name" value="28S RIBOSOMAL PROTEIN S26, MITOCHONDRIAL"/>
    <property type="match status" value="1"/>
</dbReference>
<evidence type="ECO:0000256" key="3">
    <source>
        <dbReference type="ARBA" id="ARBA00022946"/>
    </source>
</evidence>
<evidence type="ECO:0000256" key="8">
    <source>
        <dbReference type="ARBA" id="ARBA00035344"/>
    </source>
</evidence>
<dbReference type="GeneID" id="101857137"/>
<dbReference type="Pfam" id="PF14943">
    <property type="entry name" value="MRP-S26"/>
    <property type="match status" value="1"/>
</dbReference>
<organism evidence="11 12">
    <name type="scientific">Aplysia californica</name>
    <name type="common">California sea hare</name>
    <dbReference type="NCBI Taxonomy" id="6500"/>
    <lineage>
        <taxon>Eukaryota</taxon>
        <taxon>Metazoa</taxon>
        <taxon>Spiralia</taxon>
        <taxon>Lophotrochozoa</taxon>
        <taxon>Mollusca</taxon>
        <taxon>Gastropoda</taxon>
        <taxon>Heterobranchia</taxon>
        <taxon>Euthyneura</taxon>
        <taxon>Tectipleura</taxon>
        <taxon>Aplysiida</taxon>
        <taxon>Aplysioidea</taxon>
        <taxon>Aplysiidae</taxon>
        <taxon>Aplysia</taxon>
    </lineage>
</organism>
<keyword evidence="3" id="KW-0809">Transit peptide</keyword>
<keyword evidence="5" id="KW-0496">Mitochondrion</keyword>
<protein>
    <recommendedName>
        <fullName evidence="7">Small ribosomal subunit protein mS26</fullName>
    </recommendedName>
    <alternativeName>
        <fullName evidence="8">28S ribosomal protein S26, mitochondrial</fullName>
    </alternativeName>
</protein>
<keyword evidence="9" id="KW-0175">Coiled coil</keyword>
<reference evidence="12" key="1">
    <citation type="submission" date="2025-08" db="UniProtKB">
        <authorList>
            <consortium name="RefSeq"/>
        </authorList>
    </citation>
    <scope>IDENTIFICATION</scope>
</reference>
<keyword evidence="11" id="KW-1185">Reference proteome</keyword>
<sequence>MASSVRAIVGLSFRSSCLSRINVPTVQSVRYRKPRWLPIAASKEFYVRKPTPIDPEEHEELESRYKHYRATVRGIRHYLRQELSKKTVTTKEKQELDEAAEFAWMEEEVKKWNQMLATSREQRQSEEERQEEERLQHVMQQKAEARLQRSLEAEKILQQNKASAVNFVTTENLEEEIEKMLDSRSDYNYAITKTGDILPGENPAVSEKRDQQTVKKANT</sequence>
<dbReference type="PANTHER" id="PTHR21035:SF2">
    <property type="entry name" value="SMALL RIBOSOMAL SUBUNIT PROTEIN MS26"/>
    <property type="match status" value="1"/>
</dbReference>
<evidence type="ECO:0000256" key="7">
    <source>
        <dbReference type="ARBA" id="ARBA00035138"/>
    </source>
</evidence>
<accession>A0ABM0K1S0</accession>
<comment type="similarity">
    <text evidence="2">Belongs to the mitochondrion-specific ribosomal protein mS26 family.</text>
</comment>
<evidence type="ECO:0000256" key="4">
    <source>
        <dbReference type="ARBA" id="ARBA00022980"/>
    </source>
</evidence>
<dbReference type="InterPro" id="IPR026140">
    <property type="entry name" value="Ribosomal_mS26"/>
</dbReference>
<comment type="subcellular location">
    <subcellularLocation>
        <location evidence="1">Mitochondrion</location>
    </subcellularLocation>
</comment>
<keyword evidence="4 12" id="KW-0689">Ribosomal protein</keyword>
<evidence type="ECO:0000256" key="6">
    <source>
        <dbReference type="ARBA" id="ARBA00023274"/>
    </source>
</evidence>
<keyword evidence="6" id="KW-0687">Ribonucleoprotein</keyword>
<feature type="coiled-coil region" evidence="9">
    <location>
        <begin position="109"/>
        <end position="148"/>
    </location>
</feature>
<evidence type="ECO:0000256" key="10">
    <source>
        <dbReference type="SAM" id="MobiDB-lite"/>
    </source>
</evidence>
<evidence type="ECO:0000256" key="5">
    <source>
        <dbReference type="ARBA" id="ARBA00023128"/>
    </source>
</evidence>
<dbReference type="GO" id="GO:0005840">
    <property type="term" value="C:ribosome"/>
    <property type="evidence" value="ECO:0007669"/>
    <property type="project" value="UniProtKB-KW"/>
</dbReference>
<evidence type="ECO:0000313" key="12">
    <source>
        <dbReference type="RefSeq" id="XP_005106708.1"/>
    </source>
</evidence>
<evidence type="ECO:0000313" key="11">
    <source>
        <dbReference type="Proteomes" id="UP000694888"/>
    </source>
</evidence>
<proteinExistence type="inferred from homology"/>